<keyword evidence="4 7" id="KW-0808">Transferase</keyword>
<dbReference type="GO" id="GO:0032259">
    <property type="term" value="P:methylation"/>
    <property type="evidence" value="ECO:0007669"/>
    <property type="project" value="UniProtKB-KW"/>
</dbReference>
<dbReference type="eggNOG" id="COG2243">
    <property type="taxonomic scope" value="Bacteria"/>
</dbReference>
<keyword evidence="2" id="KW-0169">Cobalamin biosynthesis</keyword>
<reference evidence="7" key="1">
    <citation type="submission" date="2007-04" db="EMBL/GenBank/DDBJ databases">
        <authorList>
            <consortium name="US DOE Joint Genome Institute"/>
            <person name="Copeland A."/>
            <person name="Lucas S."/>
            <person name="Lapidus A."/>
            <person name="Barry K."/>
            <person name="Detter J.C."/>
            <person name="Glavina del Rio T."/>
            <person name="Hammon N."/>
            <person name="Israni S."/>
            <person name="Dalin E."/>
            <person name="Tice H."/>
            <person name="Pitluck S."/>
            <person name="Chain P."/>
            <person name="Malfatti S."/>
            <person name="Shin M."/>
            <person name="Vergez L."/>
            <person name="Schmutz J."/>
            <person name="Larimer F."/>
            <person name="Land M."/>
            <person name="Hauser L."/>
            <person name="Kyrpides N."/>
            <person name="Mikhailova N."/>
            <person name="Miller C."/>
            <person name="Richardson P."/>
        </authorList>
    </citation>
    <scope>NUCLEOTIDE SEQUENCE</scope>
    <source>
        <strain evidence="7">PYR-GCK</strain>
    </source>
</reference>
<evidence type="ECO:0000256" key="5">
    <source>
        <dbReference type="ARBA" id="ARBA00022691"/>
    </source>
</evidence>
<dbReference type="InterPro" id="IPR000878">
    <property type="entry name" value="4pyrrol_Mease"/>
</dbReference>
<dbReference type="InterPro" id="IPR035996">
    <property type="entry name" value="4pyrrol_Methylase_sf"/>
</dbReference>
<gene>
    <name evidence="7" type="ordered locus">Mflv_0361</name>
</gene>
<dbReference type="STRING" id="350054.Mflv_0361"/>
<evidence type="ECO:0000256" key="4">
    <source>
        <dbReference type="ARBA" id="ARBA00022679"/>
    </source>
</evidence>
<dbReference type="EC" id="2.1.1.152" evidence="7"/>
<organism evidence="7">
    <name type="scientific">Mycolicibacterium gilvum (strain PYR-GCK)</name>
    <name type="common">Mycobacterium gilvum (strain PYR-GCK)</name>
    <dbReference type="NCBI Taxonomy" id="350054"/>
    <lineage>
        <taxon>Bacteria</taxon>
        <taxon>Bacillati</taxon>
        <taxon>Actinomycetota</taxon>
        <taxon>Actinomycetes</taxon>
        <taxon>Mycobacteriales</taxon>
        <taxon>Mycobacteriaceae</taxon>
        <taxon>Mycolicibacterium</taxon>
    </lineage>
</organism>
<dbReference type="Gene3D" id="3.40.1010.10">
    <property type="entry name" value="Cobalt-precorrin-4 Transmethylase, Domain 1"/>
    <property type="match status" value="1"/>
</dbReference>
<dbReference type="EMBL" id="CP000656">
    <property type="protein sequence ID" value="ABP42855.1"/>
    <property type="molecule type" value="Genomic_DNA"/>
</dbReference>
<dbReference type="CDD" id="cd11643">
    <property type="entry name" value="Precorrin-6A-synthase"/>
    <property type="match status" value="1"/>
</dbReference>
<evidence type="ECO:0000256" key="3">
    <source>
        <dbReference type="ARBA" id="ARBA00022603"/>
    </source>
</evidence>
<dbReference type="Pfam" id="PF00590">
    <property type="entry name" value="TP_methylase"/>
    <property type="match status" value="1"/>
</dbReference>
<comment type="pathway">
    <text evidence="1">Cofactor biosynthesis; adenosylcobalamin biosynthesis.</text>
</comment>
<dbReference type="PANTHER" id="PTHR43467:SF1">
    <property type="entry name" value="PRECORRIN-6A SYNTHASE [DEACETYLATING]"/>
    <property type="match status" value="1"/>
</dbReference>
<dbReference type="GO" id="GO:0009236">
    <property type="term" value="P:cobalamin biosynthetic process"/>
    <property type="evidence" value="ECO:0007669"/>
    <property type="project" value="UniProtKB-KW"/>
</dbReference>
<protein>
    <submittedName>
        <fullName evidence="7">Precorrin-6A synthase (Deacetylating)</fullName>
        <ecNumber evidence="7">2.1.1.152</ecNumber>
    </submittedName>
</protein>
<reference evidence="7" key="2">
    <citation type="journal article" date="2013" name="PLoS ONE">
        <title>A Gene Expression Study of the Activities of Aromatic Ring-Cleavage Dioxygenases in Mycobacterium gilvum PYR-GCK to Changes in Salinity and pH during Pyrene Degradation.</title>
        <authorList>
            <person name="Badejo A.C."/>
            <person name="Badejo A.O."/>
            <person name="Shin K.H."/>
            <person name="Chai Y.G."/>
        </authorList>
    </citation>
    <scope>NUCLEOTIDE SEQUENCE [LARGE SCALE GENOMIC DNA]</scope>
    <source>
        <strain evidence="7">PYR-GCK</strain>
    </source>
</reference>
<sequence>MRLRRGCSATGERARDNRCMAAAVTIRILGVGMGPQHVTPEVADALNGVDYVLAADKGEDDALLALRREIVRAHGGAEVLGLRDPARDRSDGLSTGAYESAVADWHDARAAQYADVLRRRGGTAAFLVWGDPSLYDSTIRVVEKVRDLLGPDTDVDFDVLPGISAPQLLAARHRIVLHEVGRPVHITTGRRLQEAVAAGLDNILAMLNPAPDRLDFTGLDDWTIWWGANLGAAGERLVAGRVGDVLPAIADARAAAHADDGWVMDAFLIRRTR</sequence>
<dbReference type="NCBIfam" id="TIGR02434">
    <property type="entry name" value="CobF"/>
    <property type="match status" value="1"/>
</dbReference>
<accession>A4T0Q7</accession>
<dbReference type="InterPro" id="IPR012797">
    <property type="entry name" value="CobF"/>
</dbReference>
<proteinExistence type="predicted"/>
<evidence type="ECO:0000256" key="2">
    <source>
        <dbReference type="ARBA" id="ARBA00022573"/>
    </source>
</evidence>
<dbReference type="SUPFAM" id="SSF53790">
    <property type="entry name" value="Tetrapyrrole methylase"/>
    <property type="match status" value="1"/>
</dbReference>
<dbReference type="PIRSF" id="PIRSF036525">
    <property type="entry name" value="CobF"/>
    <property type="match status" value="1"/>
</dbReference>
<dbReference type="PANTHER" id="PTHR43467">
    <property type="entry name" value="COBALT-PRECORRIN-2 C(20)-METHYLTRANSFERASE"/>
    <property type="match status" value="1"/>
</dbReference>
<dbReference type="InterPro" id="IPR014777">
    <property type="entry name" value="4pyrrole_Mease_sub1"/>
</dbReference>
<dbReference type="HOGENOM" id="CLU_098653_0_0_11"/>
<evidence type="ECO:0000313" key="7">
    <source>
        <dbReference type="EMBL" id="ABP42855.1"/>
    </source>
</evidence>
<dbReference type="InterPro" id="IPR014776">
    <property type="entry name" value="4pyrrole_Mease_sub2"/>
</dbReference>
<dbReference type="GO" id="GO:0043819">
    <property type="term" value="F:precorrin-6A synthase (deacetylating) activity"/>
    <property type="evidence" value="ECO:0007669"/>
    <property type="project" value="UniProtKB-EC"/>
</dbReference>
<evidence type="ECO:0000256" key="1">
    <source>
        <dbReference type="ARBA" id="ARBA00004953"/>
    </source>
</evidence>
<dbReference type="KEGG" id="mgi:Mflv_0361"/>
<evidence type="ECO:0000259" key="6">
    <source>
        <dbReference type="Pfam" id="PF00590"/>
    </source>
</evidence>
<keyword evidence="3 7" id="KW-0489">Methyltransferase</keyword>
<dbReference type="Gene3D" id="3.30.950.10">
    <property type="entry name" value="Methyltransferase, Cobalt-precorrin-4 Transmethylase, Domain 2"/>
    <property type="match status" value="1"/>
</dbReference>
<name>A4T0Q7_MYCGI</name>
<feature type="domain" description="Tetrapyrrole methylase" evidence="6">
    <location>
        <begin position="28"/>
        <end position="245"/>
    </location>
</feature>
<keyword evidence="5" id="KW-0949">S-adenosyl-L-methionine</keyword>
<dbReference type="AlphaFoldDB" id="A4T0Q7"/>